<protein>
    <recommendedName>
        <fullName evidence="11">3-oxo-tetronate kinase</fullName>
        <ecNumber evidence="10">2.7.1.217</ecNumber>
    </recommendedName>
    <alternativeName>
        <fullName evidence="12">3-dehydrotetronate 4-kinase</fullName>
    </alternativeName>
</protein>
<evidence type="ECO:0000256" key="6">
    <source>
        <dbReference type="ARBA" id="ARBA00023277"/>
    </source>
</evidence>
<dbReference type="InterPro" id="IPR037051">
    <property type="entry name" value="4-carb_acid_sugar_kinase_N_sf"/>
</dbReference>
<keyword evidence="4 16" id="KW-0418">Kinase</keyword>
<dbReference type="SUPFAM" id="SSF142764">
    <property type="entry name" value="YgbK-like"/>
    <property type="match status" value="1"/>
</dbReference>
<evidence type="ECO:0000256" key="5">
    <source>
        <dbReference type="ARBA" id="ARBA00022840"/>
    </source>
</evidence>
<comment type="similarity">
    <text evidence="1">Belongs to the four-carbon acid sugar kinase family.</text>
</comment>
<feature type="domain" description="Four-carbon acid sugar kinase N-terminal" evidence="14">
    <location>
        <begin position="1"/>
        <end position="225"/>
    </location>
</feature>
<evidence type="ECO:0000313" key="17">
    <source>
        <dbReference type="Proteomes" id="UP001596470"/>
    </source>
</evidence>
<evidence type="ECO:0000256" key="4">
    <source>
        <dbReference type="ARBA" id="ARBA00022777"/>
    </source>
</evidence>
<dbReference type="InterPro" id="IPR050007">
    <property type="entry name" value="OtnK"/>
</dbReference>
<dbReference type="Pfam" id="PF07005">
    <property type="entry name" value="SBD_N"/>
    <property type="match status" value="1"/>
</dbReference>
<evidence type="ECO:0000259" key="15">
    <source>
        <dbReference type="Pfam" id="PF17042"/>
    </source>
</evidence>
<dbReference type="InterPro" id="IPR031475">
    <property type="entry name" value="NBD_C"/>
</dbReference>
<evidence type="ECO:0000256" key="7">
    <source>
        <dbReference type="ARBA" id="ARBA00035898"/>
    </source>
</evidence>
<evidence type="ECO:0000259" key="14">
    <source>
        <dbReference type="Pfam" id="PF07005"/>
    </source>
</evidence>
<dbReference type="InterPro" id="IPR010737">
    <property type="entry name" value="4-carb_acid_sugar_kinase_N"/>
</dbReference>
<dbReference type="Proteomes" id="UP001596470">
    <property type="component" value="Unassembled WGS sequence"/>
</dbReference>
<dbReference type="Pfam" id="PF17042">
    <property type="entry name" value="NBD_C"/>
    <property type="match status" value="1"/>
</dbReference>
<organism evidence="16 17">
    <name type="scientific">Glycomyces mayteni</name>
    <dbReference type="NCBI Taxonomy" id="543887"/>
    <lineage>
        <taxon>Bacteria</taxon>
        <taxon>Bacillati</taxon>
        <taxon>Actinomycetota</taxon>
        <taxon>Actinomycetes</taxon>
        <taxon>Glycomycetales</taxon>
        <taxon>Glycomycetaceae</taxon>
        <taxon>Glycomyces</taxon>
    </lineage>
</organism>
<evidence type="ECO:0000256" key="13">
    <source>
        <dbReference type="SAM" id="MobiDB-lite"/>
    </source>
</evidence>
<comment type="catalytic activity">
    <reaction evidence="7">
        <text>3-dehydro-L-erythronate + ATP = 3-dehydro-4-O-phospho-L-erythronate + ADP + H(+)</text>
        <dbReference type="Rhea" id="RHEA:52552"/>
        <dbReference type="ChEBI" id="CHEBI:15378"/>
        <dbReference type="ChEBI" id="CHEBI:30616"/>
        <dbReference type="ChEBI" id="CHEBI:136592"/>
        <dbReference type="ChEBI" id="CHEBI:136670"/>
        <dbReference type="ChEBI" id="CHEBI:456216"/>
        <dbReference type="EC" id="2.7.1.217"/>
    </reaction>
</comment>
<keyword evidence="3" id="KW-0547">Nucleotide-binding</keyword>
<dbReference type="NCBIfam" id="NF043035">
    <property type="entry name" value="OxoTetrKin"/>
    <property type="match status" value="1"/>
</dbReference>
<dbReference type="EC" id="2.7.1.217" evidence="10"/>
<dbReference type="GO" id="GO:0016301">
    <property type="term" value="F:kinase activity"/>
    <property type="evidence" value="ECO:0007669"/>
    <property type="project" value="UniProtKB-KW"/>
</dbReference>
<dbReference type="RefSeq" id="WP_382356732.1">
    <property type="nucleotide sequence ID" value="NZ_JBHMBP010000005.1"/>
</dbReference>
<reference evidence="17" key="1">
    <citation type="journal article" date="2019" name="Int. J. Syst. Evol. Microbiol.">
        <title>The Global Catalogue of Microorganisms (GCM) 10K type strain sequencing project: providing services to taxonomists for standard genome sequencing and annotation.</title>
        <authorList>
            <consortium name="The Broad Institute Genomics Platform"/>
            <consortium name="The Broad Institute Genome Sequencing Center for Infectious Disease"/>
            <person name="Wu L."/>
            <person name="Ma J."/>
        </authorList>
    </citation>
    <scope>NUCLEOTIDE SEQUENCE [LARGE SCALE GENOMIC DNA]</scope>
    <source>
        <strain evidence="17">KACC 12634</strain>
    </source>
</reference>
<evidence type="ECO:0000256" key="9">
    <source>
        <dbReference type="ARBA" id="ARBA00037335"/>
    </source>
</evidence>
<comment type="function">
    <text evidence="9">Catalyzes the ATP-dependent phosphorylation of 3-oxo-tetronate to 3-oxo-tetronate 4-phosphate.</text>
</comment>
<comment type="caution">
    <text evidence="16">The sequence shown here is derived from an EMBL/GenBank/DDBJ whole genome shotgun (WGS) entry which is preliminary data.</text>
</comment>
<gene>
    <name evidence="16" type="primary">otnK</name>
    <name evidence="16" type="ORF">ACFQS3_22255</name>
</gene>
<keyword evidence="17" id="KW-1185">Reference proteome</keyword>
<comment type="catalytic activity">
    <reaction evidence="8">
        <text>3-dehydro-D-erythronate + ATP = 3-dehydro-4-O-phospho-D-erythronate + ADP + H(+)</text>
        <dbReference type="Rhea" id="RHEA:52556"/>
        <dbReference type="ChEBI" id="CHEBI:15378"/>
        <dbReference type="ChEBI" id="CHEBI:30616"/>
        <dbReference type="ChEBI" id="CHEBI:57958"/>
        <dbReference type="ChEBI" id="CHEBI:136593"/>
        <dbReference type="ChEBI" id="CHEBI:456216"/>
        <dbReference type="EC" id="2.7.1.217"/>
    </reaction>
</comment>
<evidence type="ECO:0000256" key="1">
    <source>
        <dbReference type="ARBA" id="ARBA00005715"/>
    </source>
</evidence>
<evidence type="ECO:0000256" key="8">
    <source>
        <dbReference type="ARBA" id="ARBA00036346"/>
    </source>
</evidence>
<dbReference type="InterPro" id="IPR042213">
    <property type="entry name" value="NBD_C_sf"/>
</dbReference>
<sequence length="421" mass="42506">MGCVADDYTGGTDAAASLRRAGLRTVLRFGRPEPGEPLPECDAVVIAVKTRNVPAAEAVAAALAVRDWLGPVAEAYFKYCSTFDSTDAGNIGPVADALLDATGRALAVVCPASPAHGRTVYRGHLFVEDRLLSDSSMRHHPLTPMTDSDLVRVLARQTPHPVGLLRLDTVRRGPAAVRARLETLAAQGVRHVVADATADEDLTAVAEAARGFALATGGAGLAGALGLAEATGSAAPVGAARTASKGPAGAARPSEVPEPPSTPGLVLAGSCSAATLAQVAAAREAFPSYRLDPASTSDPAELLARASTWRKAHPGGPAMVYASAPAAERGASRLGPDTAAILERTLAALAVEAVAAGTRRLVVAGGETSGAVVEALGVRAVEVGAEADRGVPWCVTADGLALLLKSGNFGAPDLLVRSAAA</sequence>
<evidence type="ECO:0000256" key="2">
    <source>
        <dbReference type="ARBA" id="ARBA00022679"/>
    </source>
</evidence>
<dbReference type="EMBL" id="JBHSYS010000005">
    <property type="protein sequence ID" value="MFC6959923.1"/>
    <property type="molecule type" value="Genomic_DNA"/>
</dbReference>
<evidence type="ECO:0000256" key="10">
    <source>
        <dbReference type="ARBA" id="ARBA00039095"/>
    </source>
</evidence>
<keyword evidence="5" id="KW-0067">ATP-binding</keyword>
<evidence type="ECO:0000256" key="11">
    <source>
        <dbReference type="ARBA" id="ARBA00039461"/>
    </source>
</evidence>
<evidence type="ECO:0000313" key="16">
    <source>
        <dbReference type="EMBL" id="MFC6959923.1"/>
    </source>
</evidence>
<proteinExistence type="inferred from homology"/>
<feature type="domain" description="Four-carbon acid sugar kinase nucleotide binding" evidence="15">
    <location>
        <begin position="265"/>
        <end position="415"/>
    </location>
</feature>
<name>A0ABW2DGG3_9ACTN</name>
<evidence type="ECO:0000256" key="12">
    <source>
        <dbReference type="ARBA" id="ARBA00041377"/>
    </source>
</evidence>
<accession>A0ABW2DGG3</accession>
<keyword evidence="6" id="KW-0119">Carbohydrate metabolism</keyword>
<feature type="region of interest" description="Disordered" evidence="13">
    <location>
        <begin position="238"/>
        <end position="264"/>
    </location>
</feature>
<dbReference type="Gene3D" id="3.40.50.10840">
    <property type="entry name" value="Putative sugar-binding, N-terminal domain"/>
    <property type="match status" value="1"/>
</dbReference>
<keyword evidence="2 16" id="KW-0808">Transferase</keyword>
<evidence type="ECO:0000256" key="3">
    <source>
        <dbReference type="ARBA" id="ARBA00022741"/>
    </source>
</evidence>
<dbReference type="Gene3D" id="3.40.980.20">
    <property type="entry name" value="Four-carbon acid sugar kinase, nucleotide binding domain"/>
    <property type="match status" value="1"/>
</dbReference>